<dbReference type="GO" id="GO:0008206">
    <property type="term" value="P:bile acid metabolic process"/>
    <property type="evidence" value="ECO:0007669"/>
    <property type="project" value="UniProtKB-ARBA"/>
</dbReference>
<organism evidence="3 4">
    <name type="scientific">Christensenella minuta</name>
    <dbReference type="NCBI Taxonomy" id="626937"/>
    <lineage>
        <taxon>Bacteria</taxon>
        <taxon>Bacillati</taxon>
        <taxon>Bacillota</taxon>
        <taxon>Clostridia</taxon>
        <taxon>Christensenellales</taxon>
        <taxon>Christensenellaceae</taxon>
        <taxon>Christensenella</taxon>
    </lineage>
</organism>
<proteinExistence type="inferred from homology"/>
<reference evidence="4" key="1">
    <citation type="submission" date="2016-02" db="EMBL/GenBank/DDBJ databases">
        <authorList>
            <person name="Mitreva M."/>
            <person name="Pepin K.H."/>
            <person name="Mihindukulasuriya K.A."/>
            <person name="Fulton R."/>
            <person name="Fronick C."/>
            <person name="O'Laughlin M."/>
            <person name="Miner T."/>
            <person name="Herter B."/>
            <person name="Rosa B.A."/>
            <person name="Cordes M."/>
            <person name="Tomlinson C."/>
            <person name="Wollam A."/>
            <person name="Palsikar V.B."/>
            <person name="Mardis E.R."/>
            <person name="Wilson R.K."/>
        </authorList>
    </citation>
    <scope>NUCLEOTIDE SEQUENCE [LARGE SCALE GENOMIC DNA]</scope>
    <source>
        <strain evidence="4">DSM 22607</strain>
    </source>
</reference>
<dbReference type="RefSeq" id="WP_066523313.1">
    <property type="nucleotide sequence ID" value="NZ_CABMOF010000015.1"/>
</dbReference>
<evidence type="ECO:0000256" key="1">
    <source>
        <dbReference type="ARBA" id="ARBA00006484"/>
    </source>
</evidence>
<evidence type="ECO:0000313" key="4">
    <source>
        <dbReference type="Proteomes" id="UP000070366"/>
    </source>
</evidence>
<dbReference type="FunFam" id="3.40.50.720:FF:000084">
    <property type="entry name" value="Short-chain dehydrogenase reductase"/>
    <property type="match status" value="1"/>
</dbReference>
<dbReference type="PANTHER" id="PTHR43477:SF1">
    <property type="entry name" value="DIHYDROANTICAPSIN 7-DEHYDROGENASE"/>
    <property type="match status" value="1"/>
</dbReference>
<name>A0A136Q1G4_9FIRM</name>
<dbReference type="OrthoDB" id="9803333at2"/>
<dbReference type="SUPFAM" id="SSF51735">
    <property type="entry name" value="NAD(P)-binding Rossmann-fold domains"/>
    <property type="match status" value="1"/>
</dbReference>
<dbReference type="EMBL" id="LSZW01000064">
    <property type="protein sequence ID" value="KXK64523.1"/>
    <property type="molecule type" value="Genomic_DNA"/>
</dbReference>
<dbReference type="GO" id="GO:0016491">
    <property type="term" value="F:oxidoreductase activity"/>
    <property type="evidence" value="ECO:0007669"/>
    <property type="project" value="UniProtKB-KW"/>
</dbReference>
<accession>A0A136Q1G4</accession>
<sequence>MTRKLEHKVAWVSGANKGIGAGIARLFASEGAKVAMIGRTPSEGGALAEEIRSAGGEAFFFRCDVSKEEEVKASVEETVRCYGTVDILVNNAGIVDVRMLHEYTSEDWDRVMGINVKSMFLSFKYAFPYLKEHDMSYVVNVGSISSFVGQDCTPVYTTSKGAVLNLSKSIGLDYARYGIRCNCVCPGITDTPMLHTHLNTEEDPAARYKDRLRRVPLNRPLWPDDIAKACLFFACEDSSGITATSLTVDGGYLACAEWDAAKHE</sequence>
<dbReference type="PRINTS" id="PR00081">
    <property type="entry name" value="GDHRDH"/>
</dbReference>
<dbReference type="PANTHER" id="PTHR43477">
    <property type="entry name" value="DIHYDROANTICAPSIN 7-DEHYDROGENASE"/>
    <property type="match status" value="1"/>
</dbReference>
<dbReference type="PRINTS" id="PR00080">
    <property type="entry name" value="SDRFAMILY"/>
</dbReference>
<dbReference type="KEGG" id="cmiu:B1H56_00460"/>
<keyword evidence="2" id="KW-0560">Oxidoreductase</keyword>
<comment type="caution">
    <text evidence="3">The sequence shown here is derived from an EMBL/GenBank/DDBJ whole genome shotgun (WGS) entry which is preliminary data.</text>
</comment>
<dbReference type="Pfam" id="PF13561">
    <property type="entry name" value="adh_short_C2"/>
    <property type="match status" value="1"/>
</dbReference>
<evidence type="ECO:0000313" key="3">
    <source>
        <dbReference type="EMBL" id="KXK64523.1"/>
    </source>
</evidence>
<dbReference type="InterPro" id="IPR036291">
    <property type="entry name" value="NAD(P)-bd_dom_sf"/>
</dbReference>
<dbReference type="AlphaFoldDB" id="A0A136Q1G4"/>
<dbReference type="Gene3D" id="3.40.50.720">
    <property type="entry name" value="NAD(P)-binding Rossmann-like Domain"/>
    <property type="match status" value="1"/>
</dbReference>
<gene>
    <name evidence="3" type="ORF">HMPREF3293_02602</name>
</gene>
<dbReference type="InterPro" id="IPR002347">
    <property type="entry name" value="SDR_fam"/>
</dbReference>
<keyword evidence="4" id="KW-1185">Reference proteome</keyword>
<dbReference type="STRING" id="626937.HMPREF3293_02602"/>
<dbReference type="PROSITE" id="PS00061">
    <property type="entry name" value="ADH_SHORT"/>
    <property type="match status" value="1"/>
</dbReference>
<dbReference type="InterPro" id="IPR051122">
    <property type="entry name" value="SDR_DHRS6-like"/>
</dbReference>
<protein>
    <submittedName>
        <fullName evidence="3">Putative 2-(R)-hydroxypropyl-CoM dehydrogenase</fullName>
    </submittedName>
</protein>
<dbReference type="CDD" id="cd05233">
    <property type="entry name" value="SDR_c"/>
    <property type="match status" value="1"/>
</dbReference>
<comment type="similarity">
    <text evidence="1">Belongs to the short-chain dehydrogenases/reductases (SDR) family.</text>
</comment>
<dbReference type="InterPro" id="IPR020904">
    <property type="entry name" value="Sc_DH/Rdtase_CS"/>
</dbReference>
<dbReference type="Proteomes" id="UP000070366">
    <property type="component" value="Unassembled WGS sequence"/>
</dbReference>
<evidence type="ECO:0000256" key="2">
    <source>
        <dbReference type="ARBA" id="ARBA00023002"/>
    </source>
</evidence>
<dbReference type="NCBIfam" id="NF005559">
    <property type="entry name" value="PRK07231.1"/>
    <property type="match status" value="1"/>
</dbReference>